<reference evidence="1" key="1">
    <citation type="submission" date="2020-07" db="EMBL/GenBank/DDBJ databases">
        <authorList>
            <person name="Camacho E."/>
        </authorList>
    </citation>
    <scope>NUCLEOTIDE SEQUENCE</scope>
    <source>
        <strain evidence="1">MPO218</strain>
    </source>
</reference>
<protein>
    <submittedName>
        <fullName evidence="1">Acyl carrier protein</fullName>
    </submittedName>
</protein>
<sequence>MNTTEFLKQKTGVDFTGVTNDARLDLPPGWDSVAMVNLVVALEEHMGRMLEFEEIDGLVTVADVRQLLMDGTS</sequence>
<dbReference type="Gene3D" id="1.10.1200.10">
    <property type="entry name" value="ACP-like"/>
    <property type="match status" value="1"/>
</dbReference>
<accession>A0A975D0C8</accession>
<dbReference type="RefSeq" id="WP_016747087.1">
    <property type="nucleotide sequence ID" value="NZ_CP059319.1"/>
</dbReference>
<gene>
    <name evidence="1" type="ORF">HRJ34_20010</name>
</gene>
<name>A0A975D0C8_9SPHN</name>
<proteinExistence type="predicted"/>
<evidence type="ECO:0000313" key="2">
    <source>
        <dbReference type="Proteomes" id="UP000664914"/>
    </source>
</evidence>
<dbReference type="EMBL" id="CP059319">
    <property type="protein sequence ID" value="QTH20602.1"/>
    <property type="molecule type" value="Genomic_DNA"/>
</dbReference>
<organism evidence="1 2">
    <name type="scientific">Rhizorhabdus wittichii</name>
    <dbReference type="NCBI Taxonomy" id="160791"/>
    <lineage>
        <taxon>Bacteria</taxon>
        <taxon>Pseudomonadati</taxon>
        <taxon>Pseudomonadota</taxon>
        <taxon>Alphaproteobacteria</taxon>
        <taxon>Sphingomonadales</taxon>
        <taxon>Sphingomonadaceae</taxon>
        <taxon>Rhizorhabdus</taxon>
    </lineage>
</organism>
<dbReference type="SUPFAM" id="SSF47336">
    <property type="entry name" value="ACP-like"/>
    <property type="match status" value="1"/>
</dbReference>
<reference evidence="1" key="2">
    <citation type="submission" date="2021-04" db="EMBL/GenBank/DDBJ databases">
        <title>Isolation and genomic analysis of the ibuprofen-degrading bacterium Sphingomonas strain MPO218.</title>
        <authorList>
            <person name="Aulestia M."/>
            <person name="Flores A."/>
            <person name="Mangas E.L."/>
            <person name="Perez-Pulido A.J."/>
            <person name="Santero E."/>
            <person name="Camacho E.M."/>
        </authorList>
    </citation>
    <scope>NUCLEOTIDE SEQUENCE</scope>
    <source>
        <strain evidence="1">MPO218</strain>
    </source>
</reference>
<dbReference type="Proteomes" id="UP000664914">
    <property type="component" value="Chromosome"/>
</dbReference>
<dbReference type="AlphaFoldDB" id="A0A975D0C8"/>
<evidence type="ECO:0000313" key="1">
    <source>
        <dbReference type="EMBL" id="QTH20602.1"/>
    </source>
</evidence>
<dbReference type="InterPro" id="IPR036736">
    <property type="entry name" value="ACP-like_sf"/>
</dbReference>